<feature type="chain" id="PRO_5003510774" evidence="1">
    <location>
        <begin position="28"/>
        <end position="191"/>
    </location>
</feature>
<evidence type="ECO:0000256" key="1">
    <source>
        <dbReference type="SAM" id="SignalP"/>
    </source>
</evidence>
<keyword evidence="1" id="KW-0732">Signal</keyword>
<evidence type="ECO:0000313" key="2">
    <source>
        <dbReference type="EMBL" id="AEW72038.1"/>
    </source>
</evidence>
<protein>
    <submittedName>
        <fullName evidence="2">Uncharacterized protein</fullName>
    </submittedName>
</protein>
<dbReference type="HOGENOM" id="CLU_1473005_0_0_6"/>
<dbReference type="eggNOG" id="ENOG5030UWJ">
    <property type="taxonomic scope" value="Bacteria"/>
</dbReference>
<feature type="signal peptide" evidence="1">
    <location>
        <begin position="1"/>
        <end position="27"/>
    </location>
</feature>
<evidence type="ECO:0000313" key="3">
    <source>
        <dbReference type="Proteomes" id="UP000007838"/>
    </source>
</evidence>
<sequence length="191" mass="20790">MPVKTCYSLLFAAFASMILLFSARASSEECQVTFSQPVVSFGKLKPSDIAASQKNWNRMPAKEITANVFCPEPRVMALFLQSTAGVNGGVLFGQDGRLAIIADNMVVDGHACTLAKTTDRIGFTPSSSPTQRAFIKNNEGLVARQNAAPVRGKHMSFTLKIVPVINNSQLRHVADNTLLESNMAWELLTQE</sequence>
<organism evidence="2 3">
    <name type="scientific">Enterobacter ludwigii</name>
    <dbReference type="NCBI Taxonomy" id="299767"/>
    <lineage>
        <taxon>Bacteria</taxon>
        <taxon>Pseudomonadati</taxon>
        <taxon>Pseudomonadota</taxon>
        <taxon>Gammaproteobacteria</taxon>
        <taxon>Enterobacterales</taxon>
        <taxon>Enterobacteriaceae</taxon>
        <taxon>Enterobacter</taxon>
        <taxon>Enterobacter cloacae complex</taxon>
    </lineage>
</organism>
<dbReference type="EMBL" id="CP002886">
    <property type="protein sequence ID" value="AEW72038.1"/>
    <property type="molecule type" value="Genomic_DNA"/>
</dbReference>
<reference evidence="2 3" key="1">
    <citation type="journal article" date="2011" name="Stand. Genomic Sci.">
        <title>Complete genome of the onion pathogen Enterobacter cloacae EcWSU1.</title>
        <authorList>
            <person name="Humann J.L."/>
            <person name="Wildung M."/>
            <person name="Cheng C.H."/>
            <person name="Lee T."/>
            <person name="Stewart J.E."/>
            <person name="Drew J.C."/>
            <person name="Triplett E.W."/>
            <person name="Main D."/>
            <person name="Schroeder B.K."/>
        </authorList>
    </citation>
    <scope>NUCLEOTIDE SEQUENCE [LARGE SCALE GENOMIC DNA]</scope>
    <source>
        <strain evidence="2 3">EcWSU1</strain>
    </source>
</reference>
<accession>G8LL73</accession>
<dbReference type="AlphaFoldDB" id="G8LL73"/>
<gene>
    <name evidence="2" type="ORF">EcWSU1_00598</name>
</gene>
<dbReference type="KEGG" id="eec:EcWSU1_00598"/>
<proteinExistence type="predicted"/>
<name>G8LL73_9ENTR</name>
<dbReference type="Proteomes" id="UP000007838">
    <property type="component" value="Chromosome"/>
</dbReference>